<dbReference type="InterPro" id="IPR046357">
    <property type="entry name" value="PPIase_dom_sf"/>
</dbReference>
<evidence type="ECO:0000256" key="5">
    <source>
        <dbReference type="PROSITE-ProRule" id="PRU00277"/>
    </source>
</evidence>
<sequence>MGNVGKIVIVVAAALSLAGCVNSQKASDYPPGDGPAYPAPNPVGASSSAAKPSTQARVCTADDIKVAGDPGAKPSITIPDTCTAPTTLLVKDLTPGTGPAAKAGSALTVNYDLVTWSDKVDQGAHPFSFTLGKGQAVPGWEQGLNGVKQGARRLIVVPPDLGYGPSGNQQVKPNETLVFVVDVTQVAG</sequence>
<dbReference type="Proteomes" id="UP001597417">
    <property type="component" value="Unassembled WGS sequence"/>
</dbReference>
<feature type="region of interest" description="Disordered" evidence="7">
    <location>
        <begin position="28"/>
        <end position="54"/>
    </location>
</feature>
<keyword evidence="3 5" id="KW-0697">Rotamase</keyword>
<dbReference type="Pfam" id="PF00254">
    <property type="entry name" value="FKBP_C"/>
    <property type="match status" value="1"/>
</dbReference>
<keyword evidence="11" id="KW-1185">Reference proteome</keyword>
<comment type="catalytic activity">
    <reaction evidence="1 5 6">
        <text>[protein]-peptidylproline (omega=180) = [protein]-peptidylproline (omega=0)</text>
        <dbReference type="Rhea" id="RHEA:16237"/>
        <dbReference type="Rhea" id="RHEA-COMP:10747"/>
        <dbReference type="Rhea" id="RHEA-COMP:10748"/>
        <dbReference type="ChEBI" id="CHEBI:83833"/>
        <dbReference type="ChEBI" id="CHEBI:83834"/>
        <dbReference type="EC" id="5.2.1.8"/>
    </reaction>
</comment>
<evidence type="ECO:0000256" key="3">
    <source>
        <dbReference type="ARBA" id="ARBA00023110"/>
    </source>
</evidence>
<name>A0ABW5FM79_9PSEU</name>
<evidence type="ECO:0000256" key="2">
    <source>
        <dbReference type="ARBA" id="ARBA00006577"/>
    </source>
</evidence>
<keyword evidence="4 5" id="KW-0413">Isomerase</keyword>
<dbReference type="PROSITE" id="PS51257">
    <property type="entry name" value="PROKAR_LIPOPROTEIN"/>
    <property type="match status" value="1"/>
</dbReference>
<evidence type="ECO:0000313" key="11">
    <source>
        <dbReference type="Proteomes" id="UP001597417"/>
    </source>
</evidence>
<feature type="compositionally biased region" description="Polar residues" evidence="7">
    <location>
        <begin position="44"/>
        <end position="54"/>
    </location>
</feature>
<reference evidence="11" key="1">
    <citation type="journal article" date="2019" name="Int. J. Syst. Evol. Microbiol.">
        <title>The Global Catalogue of Microorganisms (GCM) 10K type strain sequencing project: providing services to taxonomists for standard genome sequencing and annotation.</title>
        <authorList>
            <consortium name="The Broad Institute Genomics Platform"/>
            <consortium name="The Broad Institute Genome Sequencing Center for Infectious Disease"/>
            <person name="Wu L."/>
            <person name="Ma J."/>
        </authorList>
    </citation>
    <scope>NUCLEOTIDE SEQUENCE [LARGE SCALE GENOMIC DNA]</scope>
    <source>
        <strain evidence="11">CGMCC 4.7645</strain>
    </source>
</reference>
<evidence type="ECO:0000256" key="1">
    <source>
        <dbReference type="ARBA" id="ARBA00000971"/>
    </source>
</evidence>
<dbReference type="RefSeq" id="WP_378262789.1">
    <property type="nucleotide sequence ID" value="NZ_JBHUKR010000004.1"/>
</dbReference>
<evidence type="ECO:0000256" key="6">
    <source>
        <dbReference type="RuleBase" id="RU003915"/>
    </source>
</evidence>
<evidence type="ECO:0000259" key="9">
    <source>
        <dbReference type="PROSITE" id="PS50059"/>
    </source>
</evidence>
<accession>A0ABW5FM79</accession>
<dbReference type="GO" id="GO:0003755">
    <property type="term" value="F:peptidyl-prolyl cis-trans isomerase activity"/>
    <property type="evidence" value="ECO:0007669"/>
    <property type="project" value="UniProtKB-EC"/>
</dbReference>
<feature type="chain" id="PRO_5046165767" description="Peptidyl-prolyl cis-trans isomerase" evidence="8">
    <location>
        <begin position="27"/>
        <end position="188"/>
    </location>
</feature>
<proteinExistence type="inferred from homology"/>
<evidence type="ECO:0000256" key="4">
    <source>
        <dbReference type="ARBA" id="ARBA00023235"/>
    </source>
</evidence>
<dbReference type="EC" id="5.2.1.8" evidence="6"/>
<dbReference type="SUPFAM" id="SSF54534">
    <property type="entry name" value="FKBP-like"/>
    <property type="match status" value="1"/>
</dbReference>
<comment type="similarity">
    <text evidence="2 6">Belongs to the FKBP-type PPIase family.</text>
</comment>
<protein>
    <recommendedName>
        <fullName evidence="6">Peptidyl-prolyl cis-trans isomerase</fullName>
        <ecNumber evidence="6">5.2.1.8</ecNumber>
    </recommendedName>
</protein>
<dbReference type="PANTHER" id="PTHR43811:SF19">
    <property type="entry name" value="39 KDA FK506-BINDING NUCLEAR PROTEIN"/>
    <property type="match status" value="1"/>
</dbReference>
<organism evidence="10 11">
    <name type="scientific">Amycolatopsis pigmentata</name>
    <dbReference type="NCBI Taxonomy" id="450801"/>
    <lineage>
        <taxon>Bacteria</taxon>
        <taxon>Bacillati</taxon>
        <taxon>Actinomycetota</taxon>
        <taxon>Actinomycetes</taxon>
        <taxon>Pseudonocardiales</taxon>
        <taxon>Pseudonocardiaceae</taxon>
        <taxon>Amycolatopsis</taxon>
    </lineage>
</organism>
<evidence type="ECO:0000256" key="8">
    <source>
        <dbReference type="SAM" id="SignalP"/>
    </source>
</evidence>
<gene>
    <name evidence="10" type="ORF">ACFSXZ_07380</name>
</gene>
<dbReference type="EMBL" id="JBHUKR010000004">
    <property type="protein sequence ID" value="MFD2416145.1"/>
    <property type="molecule type" value="Genomic_DNA"/>
</dbReference>
<evidence type="ECO:0000256" key="7">
    <source>
        <dbReference type="SAM" id="MobiDB-lite"/>
    </source>
</evidence>
<keyword evidence="8" id="KW-0732">Signal</keyword>
<comment type="caution">
    <text evidence="10">The sequence shown here is derived from an EMBL/GenBank/DDBJ whole genome shotgun (WGS) entry which is preliminary data.</text>
</comment>
<dbReference type="Gene3D" id="3.10.50.40">
    <property type="match status" value="1"/>
</dbReference>
<dbReference type="PROSITE" id="PS50059">
    <property type="entry name" value="FKBP_PPIASE"/>
    <property type="match status" value="1"/>
</dbReference>
<dbReference type="InterPro" id="IPR001179">
    <property type="entry name" value="PPIase_FKBP_dom"/>
</dbReference>
<feature type="domain" description="PPIase FKBP-type" evidence="9">
    <location>
        <begin position="104"/>
        <end position="187"/>
    </location>
</feature>
<feature type="signal peptide" evidence="8">
    <location>
        <begin position="1"/>
        <end position="26"/>
    </location>
</feature>
<dbReference type="PANTHER" id="PTHR43811">
    <property type="entry name" value="FKBP-TYPE PEPTIDYL-PROLYL CIS-TRANS ISOMERASE FKPA"/>
    <property type="match status" value="1"/>
</dbReference>
<evidence type="ECO:0000313" key="10">
    <source>
        <dbReference type="EMBL" id="MFD2416145.1"/>
    </source>
</evidence>